<feature type="transmembrane region" description="Helical" evidence="1">
    <location>
        <begin position="6"/>
        <end position="26"/>
    </location>
</feature>
<evidence type="ECO:0000313" key="2">
    <source>
        <dbReference type="EMBL" id="QJC56142.1"/>
    </source>
</evidence>
<proteinExistence type="predicted"/>
<sequence>MKIPLWGVISVAGAGIMCLITIWFNLQALTMAVQDLQITVKSGNGSVQALVSETALLKFRLGAVEADVDRLNDLARDKKPRAAK</sequence>
<dbReference type="KEGG" id="pvac:HC248_01428"/>
<gene>
    <name evidence="2" type="ORF">HC248_01428</name>
</gene>
<keyword evidence="1" id="KW-1133">Transmembrane helix</keyword>
<evidence type="ECO:0000256" key="1">
    <source>
        <dbReference type="SAM" id="Phobius"/>
    </source>
</evidence>
<dbReference type="AlphaFoldDB" id="A0A6H2H8D2"/>
<keyword evidence="3" id="KW-1185">Reference proteome</keyword>
<keyword evidence="1" id="KW-0472">Membrane</keyword>
<keyword evidence="1" id="KW-0812">Transmembrane</keyword>
<reference evidence="2 3" key="1">
    <citation type="submission" date="2020-04" db="EMBL/GenBank/DDBJ databases">
        <title>Complete genome of a Psychrophilic, Marine, Gas Vacuolate Bacterium Polaromonas vacuolata KCTC 22033T.</title>
        <authorList>
            <person name="Hwang K."/>
            <person name="Kim K.M."/>
        </authorList>
    </citation>
    <scope>NUCLEOTIDE SEQUENCE [LARGE SCALE GENOMIC DNA]</scope>
    <source>
        <strain evidence="2 3">KCTC 22033</strain>
    </source>
</reference>
<dbReference type="RefSeq" id="WP_168921891.1">
    <property type="nucleotide sequence ID" value="NZ_CP051461.1"/>
</dbReference>
<name>A0A6H2H8D2_9BURK</name>
<accession>A0A6H2H8D2</accession>
<dbReference type="Proteomes" id="UP000502041">
    <property type="component" value="Chromosome"/>
</dbReference>
<evidence type="ECO:0000313" key="3">
    <source>
        <dbReference type="Proteomes" id="UP000502041"/>
    </source>
</evidence>
<protein>
    <submittedName>
        <fullName evidence="2">Uncharacterized protein</fullName>
    </submittedName>
</protein>
<organism evidence="2 3">
    <name type="scientific">Polaromonas vacuolata</name>
    <dbReference type="NCBI Taxonomy" id="37448"/>
    <lineage>
        <taxon>Bacteria</taxon>
        <taxon>Pseudomonadati</taxon>
        <taxon>Pseudomonadota</taxon>
        <taxon>Betaproteobacteria</taxon>
        <taxon>Burkholderiales</taxon>
        <taxon>Comamonadaceae</taxon>
        <taxon>Polaromonas</taxon>
    </lineage>
</organism>
<dbReference type="EMBL" id="CP051461">
    <property type="protein sequence ID" value="QJC56142.1"/>
    <property type="molecule type" value="Genomic_DNA"/>
</dbReference>